<evidence type="ECO:0000256" key="1">
    <source>
        <dbReference type="SAM" id="Phobius"/>
    </source>
</evidence>
<proteinExistence type="predicted"/>
<dbReference type="AlphaFoldDB" id="A0A2S0KP72"/>
<keyword evidence="1" id="KW-0812">Transmembrane</keyword>
<accession>A0A2S0KP72</accession>
<feature type="transmembrane region" description="Helical" evidence="1">
    <location>
        <begin position="40"/>
        <end position="61"/>
    </location>
</feature>
<dbReference type="EMBL" id="CP027226">
    <property type="protein sequence ID" value="AVM42808.1"/>
    <property type="molecule type" value="Genomic_DNA"/>
</dbReference>
<evidence type="ECO:0000313" key="3">
    <source>
        <dbReference type="Proteomes" id="UP000237947"/>
    </source>
</evidence>
<name>A0A2S0KP72_9FIRM</name>
<dbReference type="RefSeq" id="WP_106012758.1">
    <property type="nucleotide sequence ID" value="NZ_CP027226.1"/>
</dbReference>
<gene>
    <name evidence="2" type="ORF">C5Q98_06095</name>
</gene>
<keyword evidence="1" id="KW-1133">Transmembrane helix</keyword>
<reference evidence="3" key="1">
    <citation type="submission" date="2018-02" db="EMBL/GenBank/DDBJ databases">
        <authorList>
            <person name="Holder M.E."/>
            <person name="Ajami N.J."/>
            <person name="Petrosino J.F."/>
        </authorList>
    </citation>
    <scope>NUCLEOTIDE SEQUENCE [LARGE SCALE GENOMIC DNA]</scope>
    <source>
        <strain evidence="3">CCUG 47711</strain>
    </source>
</reference>
<organism evidence="2 3">
    <name type="scientific">Fastidiosipila sanguinis</name>
    <dbReference type="NCBI Taxonomy" id="236753"/>
    <lineage>
        <taxon>Bacteria</taxon>
        <taxon>Bacillati</taxon>
        <taxon>Bacillota</taxon>
        <taxon>Clostridia</taxon>
        <taxon>Eubacteriales</taxon>
        <taxon>Oscillospiraceae</taxon>
        <taxon>Fastidiosipila</taxon>
    </lineage>
</organism>
<dbReference type="Proteomes" id="UP000237947">
    <property type="component" value="Chromosome"/>
</dbReference>
<keyword evidence="1" id="KW-0472">Membrane</keyword>
<keyword evidence="3" id="KW-1185">Reference proteome</keyword>
<feature type="transmembrane region" description="Helical" evidence="1">
    <location>
        <begin position="67"/>
        <end position="84"/>
    </location>
</feature>
<dbReference type="KEGG" id="fsa:C5Q98_06095"/>
<sequence length="168" mass="19283">MNTEQNNPKINTENAKTNPTYLDDGSVIYRQKPASSSDIYLLYISAFALMLAILFIVKFFFPGTSTSILVIIFILLNILLEGLIMQKLRNYSFSALLLTDAYFYIISRPLVIFKKVKAIPWVEIKSFTMQDNGKIKLLLKNDNSVSVDLQRLEDFDSEKLLEELNSRI</sequence>
<protein>
    <submittedName>
        <fullName evidence="2">Uncharacterized protein</fullName>
    </submittedName>
</protein>
<evidence type="ECO:0000313" key="2">
    <source>
        <dbReference type="EMBL" id="AVM42808.1"/>
    </source>
</evidence>